<dbReference type="GO" id="GO:0006096">
    <property type="term" value="P:glycolytic process"/>
    <property type="evidence" value="ECO:0007669"/>
    <property type="project" value="UniProtKB-UniRule"/>
</dbReference>
<feature type="binding site" evidence="7">
    <location>
        <position position="215"/>
    </location>
    <ligand>
        <name>substrate</name>
    </ligand>
</feature>
<dbReference type="GO" id="GO:0019563">
    <property type="term" value="P:glycerol catabolic process"/>
    <property type="evidence" value="ECO:0007669"/>
    <property type="project" value="TreeGrafter"/>
</dbReference>
<dbReference type="EMBL" id="CP046400">
    <property type="protein sequence ID" value="QGY41206.1"/>
    <property type="molecule type" value="Genomic_DNA"/>
</dbReference>
<dbReference type="Proteomes" id="UP000428328">
    <property type="component" value="Chromosome"/>
</dbReference>
<dbReference type="Pfam" id="PF00121">
    <property type="entry name" value="TIM"/>
    <property type="match status" value="1"/>
</dbReference>
<dbReference type="FunFam" id="3.20.20.70:FF:000016">
    <property type="entry name" value="Triosephosphate isomerase"/>
    <property type="match status" value="1"/>
</dbReference>
<evidence type="ECO:0000256" key="1">
    <source>
        <dbReference type="ARBA" id="ARBA00004680"/>
    </source>
</evidence>
<dbReference type="AlphaFoldDB" id="A0A6I6JEC5"/>
<dbReference type="HAMAP" id="MF_00147_B">
    <property type="entry name" value="TIM_B"/>
    <property type="match status" value="1"/>
</dbReference>
<comment type="similarity">
    <text evidence="2 7 8">Belongs to the triosephosphate isomerase family.</text>
</comment>
<organism evidence="9 10">
    <name type="scientific">Pseudodesulfovibrio cashew</name>
    <dbReference type="NCBI Taxonomy" id="2678688"/>
    <lineage>
        <taxon>Bacteria</taxon>
        <taxon>Pseudomonadati</taxon>
        <taxon>Thermodesulfobacteriota</taxon>
        <taxon>Desulfovibrionia</taxon>
        <taxon>Desulfovibrionales</taxon>
        <taxon>Desulfovibrionaceae</taxon>
    </lineage>
</organism>
<evidence type="ECO:0000313" key="9">
    <source>
        <dbReference type="EMBL" id="QGY41206.1"/>
    </source>
</evidence>
<evidence type="ECO:0000256" key="8">
    <source>
        <dbReference type="RuleBase" id="RU363013"/>
    </source>
</evidence>
<comment type="pathway">
    <text evidence="7 8">Carbohydrate biosynthesis; gluconeogenesis.</text>
</comment>
<dbReference type="PANTHER" id="PTHR21139">
    <property type="entry name" value="TRIOSEPHOSPHATE ISOMERASE"/>
    <property type="match status" value="1"/>
</dbReference>
<dbReference type="InterPro" id="IPR020861">
    <property type="entry name" value="Triosephosphate_isomerase_AS"/>
</dbReference>
<dbReference type="Gene3D" id="3.20.20.70">
    <property type="entry name" value="Aldolase class I"/>
    <property type="match status" value="1"/>
</dbReference>
<dbReference type="NCBIfam" id="TIGR00419">
    <property type="entry name" value="tim"/>
    <property type="match status" value="1"/>
</dbReference>
<keyword evidence="3 7" id="KW-0312">Gluconeogenesis</keyword>
<dbReference type="EC" id="5.3.1.1" evidence="7 8"/>
<dbReference type="KEGG" id="psel:GM415_14075"/>
<feature type="binding site" evidence="7">
    <location>
        <begin position="8"/>
        <end position="10"/>
    </location>
    <ligand>
        <name>substrate</name>
    </ligand>
</feature>
<dbReference type="PROSITE" id="PS00171">
    <property type="entry name" value="TIM_1"/>
    <property type="match status" value="1"/>
</dbReference>
<accession>A0A6I6JEC5</accession>
<reference evidence="9 10" key="1">
    <citation type="submission" date="2019-11" db="EMBL/GenBank/DDBJ databases">
        <authorList>
            <person name="Zheng R.K."/>
            <person name="Sun C.M."/>
        </authorList>
    </citation>
    <scope>NUCLEOTIDE SEQUENCE [LARGE SCALE GENOMIC DNA]</scope>
    <source>
        <strain evidence="9 10">SRB007</strain>
    </source>
</reference>
<name>A0A6I6JEC5_9BACT</name>
<feature type="active site" description="Proton acceptor" evidence="7">
    <location>
        <position position="170"/>
    </location>
</feature>
<dbReference type="SUPFAM" id="SSF51351">
    <property type="entry name" value="Triosephosphate isomerase (TIM)"/>
    <property type="match status" value="1"/>
</dbReference>
<feature type="binding site" evidence="7">
    <location>
        <position position="176"/>
    </location>
    <ligand>
        <name>substrate</name>
    </ligand>
</feature>
<dbReference type="RefSeq" id="WP_158949240.1">
    <property type="nucleotide sequence ID" value="NZ_CP046400.1"/>
</dbReference>
<dbReference type="UniPathway" id="UPA00138"/>
<dbReference type="PROSITE" id="PS51440">
    <property type="entry name" value="TIM_2"/>
    <property type="match status" value="1"/>
</dbReference>
<evidence type="ECO:0000256" key="7">
    <source>
        <dbReference type="HAMAP-Rule" id="MF_00147"/>
    </source>
</evidence>
<gene>
    <name evidence="7" type="primary">tpiA</name>
    <name evidence="9" type="ORF">GM415_14075</name>
</gene>
<dbReference type="GO" id="GO:0005829">
    <property type="term" value="C:cytosol"/>
    <property type="evidence" value="ECO:0007669"/>
    <property type="project" value="TreeGrafter"/>
</dbReference>
<comment type="function">
    <text evidence="7">Involved in the gluconeogenesis. Catalyzes stereospecifically the conversion of dihydroxyacetone phosphate (DHAP) to D-glyceraldehyde-3-phosphate (G3P).</text>
</comment>
<evidence type="ECO:0000256" key="3">
    <source>
        <dbReference type="ARBA" id="ARBA00022432"/>
    </source>
</evidence>
<protein>
    <recommendedName>
        <fullName evidence="7 8">Triosephosphate isomerase</fullName>
        <shortName evidence="7">TIM</shortName>
        <shortName evidence="7">TPI</shortName>
        <ecNumber evidence="7 8">5.3.1.1</ecNumber>
    </recommendedName>
    <alternativeName>
        <fullName evidence="7">Triose-phosphate isomerase</fullName>
    </alternativeName>
</protein>
<comment type="subcellular location">
    <subcellularLocation>
        <location evidence="7 8">Cytoplasm</location>
    </subcellularLocation>
</comment>
<comment type="subunit">
    <text evidence="7 8">Homodimer.</text>
</comment>
<dbReference type="GO" id="GO:0006094">
    <property type="term" value="P:gluconeogenesis"/>
    <property type="evidence" value="ECO:0007669"/>
    <property type="project" value="UniProtKB-UniRule"/>
</dbReference>
<evidence type="ECO:0000256" key="6">
    <source>
        <dbReference type="ARBA" id="ARBA00023235"/>
    </source>
</evidence>
<dbReference type="UniPathway" id="UPA00109">
    <property type="reaction ID" value="UER00189"/>
</dbReference>
<dbReference type="PANTHER" id="PTHR21139:SF42">
    <property type="entry name" value="TRIOSEPHOSPHATE ISOMERASE"/>
    <property type="match status" value="1"/>
</dbReference>
<evidence type="ECO:0000256" key="5">
    <source>
        <dbReference type="ARBA" id="ARBA00023152"/>
    </source>
</evidence>
<evidence type="ECO:0000313" key="10">
    <source>
        <dbReference type="Proteomes" id="UP000428328"/>
    </source>
</evidence>
<keyword evidence="4 7" id="KW-0963">Cytoplasm</keyword>
<evidence type="ECO:0000256" key="4">
    <source>
        <dbReference type="ARBA" id="ARBA00022490"/>
    </source>
</evidence>
<feature type="binding site" evidence="7">
    <location>
        <begin position="236"/>
        <end position="237"/>
    </location>
    <ligand>
        <name>substrate</name>
    </ligand>
</feature>
<proteinExistence type="inferred from homology"/>
<dbReference type="InterPro" id="IPR022896">
    <property type="entry name" value="TrioseP_Isoase_bac/euk"/>
</dbReference>
<keyword evidence="10" id="KW-1185">Reference proteome</keyword>
<feature type="active site" description="Electrophile" evidence="7">
    <location>
        <position position="97"/>
    </location>
</feature>
<dbReference type="GO" id="GO:0046166">
    <property type="term" value="P:glyceraldehyde-3-phosphate biosynthetic process"/>
    <property type="evidence" value="ECO:0007669"/>
    <property type="project" value="TreeGrafter"/>
</dbReference>
<dbReference type="InterPro" id="IPR000652">
    <property type="entry name" value="Triosephosphate_isomerase"/>
</dbReference>
<keyword evidence="6 7" id="KW-0413">Isomerase</keyword>
<sequence length="252" mass="27257">MKKLMAANWKMFKTWDEACATARELIEFVADNLPEDREVLVFPPFTAVKGVAEIFKAAEGFSAGGQDYYIKEEGAFTGEISPAMLRDAGAVYGLTGHSERRHVLGEQDAFVGEKTSFGLACGLKVVLCIGETIDERRGNKVEEVLERQIRIGLKDVSAEVAPEDLSVAYEPVWAIGTGEVAGPEEIAEAHAFVRKILISIFGDKANEMRLLYGGSVKPDNCAEIIALDNVDGVLVGGASLQGESFSKIVLAR</sequence>
<dbReference type="GO" id="GO:0004807">
    <property type="term" value="F:triose-phosphate isomerase activity"/>
    <property type="evidence" value="ECO:0007669"/>
    <property type="project" value="UniProtKB-UniRule"/>
</dbReference>
<dbReference type="InterPro" id="IPR035990">
    <property type="entry name" value="TIM_sf"/>
</dbReference>
<keyword evidence="5 7" id="KW-0324">Glycolysis</keyword>
<dbReference type="InterPro" id="IPR013785">
    <property type="entry name" value="Aldolase_TIM"/>
</dbReference>
<dbReference type="CDD" id="cd00311">
    <property type="entry name" value="TIM"/>
    <property type="match status" value="1"/>
</dbReference>
<evidence type="ECO:0000256" key="2">
    <source>
        <dbReference type="ARBA" id="ARBA00007422"/>
    </source>
</evidence>
<comment type="catalytic activity">
    <reaction evidence="7 8">
        <text>D-glyceraldehyde 3-phosphate = dihydroxyacetone phosphate</text>
        <dbReference type="Rhea" id="RHEA:18585"/>
        <dbReference type="ChEBI" id="CHEBI:57642"/>
        <dbReference type="ChEBI" id="CHEBI:59776"/>
        <dbReference type="EC" id="5.3.1.1"/>
    </reaction>
</comment>
<comment type="pathway">
    <text evidence="1 7 8">Carbohydrate degradation; glycolysis; D-glyceraldehyde 3-phosphate from glycerone phosphate: step 1/1.</text>
</comment>